<dbReference type="EC" id="1.13.11.11" evidence="1"/>
<protein>
    <recommendedName>
        <fullName evidence="1">Tryptophan 2,3-dioxygenase</fullName>
        <shortName evidence="1">TDO</shortName>
        <ecNumber evidence="1">1.13.11.11</ecNumber>
    </recommendedName>
    <alternativeName>
        <fullName evidence="1">Tryptamin 2,3-dioxygenase</fullName>
    </alternativeName>
    <alternativeName>
        <fullName evidence="1">Tryptophan oxygenase</fullName>
        <shortName evidence="1">TO</shortName>
        <shortName evidence="1">TRPO</shortName>
    </alternativeName>
    <alternativeName>
        <fullName evidence="1">Tryptophan pyrrolase</fullName>
    </alternativeName>
    <alternativeName>
        <fullName evidence="1">Tryptophanase</fullName>
    </alternativeName>
</protein>
<name>A0ABD3WWE9_SINWO</name>
<keyword evidence="1" id="KW-0479">Metal-binding</keyword>
<dbReference type="EMBL" id="JBJQND010000004">
    <property type="protein sequence ID" value="KAL3878301.1"/>
    <property type="molecule type" value="Genomic_DNA"/>
</dbReference>
<comment type="caution">
    <text evidence="2">The sequence shown here is derived from an EMBL/GenBank/DDBJ whole genome shotgun (WGS) entry which is preliminary data.</text>
</comment>
<dbReference type="PANTHER" id="PTHR10138:SF0">
    <property type="entry name" value="TRYPTOPHAN 2,3-DIOXYGENASE"/>
    <property type="match status" value="1"/>
</dbReference>
<dbReference type="GO" id="GO:0004833">
    <property type="term" value="F:L-tryptophan 2,3-dioxygenase activity"/>
    <property type="evidence" value="ECO:0007669"/>
    <property type="project" value="UniProtKB-UniRule"/>
</dbReference>
<keyword evidence="1" id="KW-0560">Oxidoreductase</keyword>
<gene>
    <name evidence="2" type="ORF">ACJMK2_030664</name>
</gene>
<dbReference type="GO" id="GO:0019441">
    <property type="term" value="P:L-tryptophan catabolic process to kynurenine"/>
    <property type="evidence" value="ECO:0007669"/>
    <property type="project" value="UniProtKB-UniRule"/>
</dbReference>
<dbReference type="Gene3D" id="1.20.58.480">
    <property type="match status" value="1"/>
</dbReference>
<dbReference type="Proteomes" id="UP001634394">
    <property type="component" value="Unassembled WGS sequence"/>
</dbReference>
<comment type="pathway">
    <text evidence="1">Amino-acid degradation; L-tryptophan degradation via kynurenine pathway; L-kynurenine from L-tryptophan: step 1/2.</text>
</comment>
<reference evidence="2 3" key="1">
    <citation type="submission" date="2024-11" db="EMBL/GenBank/DDBJ databases">
        <title>Chromosome-level genome assembly of the freshwater bivalve Anodonta woodiana.</title>
        <authorList>
            <person name="Chen X."/>
        </authorList>
    </citation>
    <scope>NUCLEOTIDE SEQUENCE [LARGE SCALE GENOMIC DNA]</scope>
    <source>
        <strain evidence="2">MN2024</strain>
        <tissue evidence="2">Gills</tissue>
    </source>
</reference>
<comment type="caution">
    <text evidence="1">Lacks conserved residue(s) required for the propagation of feature annotation.</text>
</comment>
<dbReference type="GO" id="GO:0020037">
    <property type="term" value="F:heme binding"/>
    <property type="evidence" value="ECO:0007669"/>
    <property type="project" value="UniProtKB-UniRule"/>
</dbReference>
<organism evidence="2 3">
    <name type="scientific">Sinanodonta woodiana</name>
    <name type="common">Chinese pond mussel</name>
    <name type="synonym">Anodonta woodiana</name>
    <dbReference type="NCBI Taxonomy" id="1069815"/>
    <lineage>
        <taxon>Eukaryota</taxon>
        <taxon>Metazoa</taxon>
        <taxon>Spiralia</taxon>
        <taxon>Lophotrochozoa</taxon>
        <taxon>Mollusca</taxon>
        <taxon>Bivalvia</taxon>
        <taxon>Autobranchia</taxon>
        <taxon>Heteroconchia</taxon>
        <taxon>Palaeoheterodonta</taxon>
        <taxon>Unionida</taxon>
        <taxon>Unionoidea</taxon>
        <taxon>Unionidae</taxon>
        <taxon>Unioninae</taxon>
        <taxon>Sinanodonta</taxon>
    </lineage>
</organism>
<dbReference type="AlphaFoldDB" id="A0ABD3WWE9"/>
<comment type="cofactor">
    <cofactor evidence="1">
        <name>heme</name>
        <dbReference type="ChEBI" id="CHEBI:30413"/>
    </cofactor>
    <text evidence="1">Binds 1 heme group per subunit.</text>
</comment>
<dbReference type="HAMAP" id="MF_01972">
    <property type="entry name" value="T23O"/>
    <property type="match status" value="1"/>
</dbReference>
<comment type="subunit">
    <text evidence="1">Homotetramer. Dimer of dimers.</text>
</comment>
<comment type="catalytic activity">
    <reaction evidence="1">
        <text>L-tryptophan + O2 = N-formyl-L-kynurenine</text>
        <dbReference type="Rhea" id="RHEA:24536"/>
        <dbReference type="ChEBI" id="CHEBI:15379"/>
        <dbReference type="ChEBI" id="CHEBI:57912"/>
        <dbReference type="ChEBI" id="CHEBI:58629"/>
        <dbReference type="EC" id="1.13.11.11"/>
    </reaction>
</comment>
<proteinExistence type="inferred from homology"/>
<dbReference type="Pfam" id="PF03301">
    <property type="entry name" value="Trp_dioxygenase"/>
    <property type="match status" value="1"/>
</dbReference>
<dbReference type="InterPro" id="IPR037217">
    <property type="entry name" value="Trp/Indoleamine_2_3_dOase-like"/>
</dbReference>
<sequence>MDDVDTTETRQECTPMTYDGYLKVNQLLDCQSLVSTKNGKTEHDEHLFIIVHQAFELWFKQILCELVSVCELFQSLVLDDSKAFIIRIRMQRINLILKLVLEHFTIMETMTPMDFLEFRGYLSPASGFQSLQFRLIENKLGLQGKDRVPYCQQNYTVAFNDQSKQLLHKSCSEPNLLRVVENWLENIPGLEEDEFNFPAKYAEAIKRYLNDAYLIPCEKETDETKKAAIMAGYQTAKDNFDSILDPEKHDDLVKAGHRRLSHRALQGMLMISLYRNEPRFNQPYQLLTLLMDMDSLVGKWRYHHLQMVQRMIGSKVGTGGSSGYHYLKSTVIDRYKVFVDLLNLSTFLIEQKYVPPLTPSMKELLSVFSKQHISEE</sequence>
<keyword evidence="1" id="KW-0823">Tryptophan catabolism</keyword>
<dbReference type="InterPro" id="IPR004981">
    <property type="entry name" value="Trp_2_3_dOase"/>
</dbReference>
<keyword evidence="1" id="KW-0223">Dioxygenase</keyword>
<keyword evidence="1" id="KW-0408">Iron</keyword>
<evidence type="ECO:0000313" key="3">
    <source>
        <dbReference type="Proteomes" id="UP001634394"/>
    </source>
</evidence>
<accession>A0ABD3WWE9</accession>
<dbReference type="Gene3D" id="1.10.287.3810">
    <property type="match status" value="1"/>
</dbReference>
<evidence type="ECO:0000313" key="2">
    <source>
        <dbReference type="EMBL" id="KAL3878301.1"/>
    </source>
</evidence>
<dbReference type="PANTHER" id="PTHR10138">
    <property type="entry name" value="TRYPTOPHAN 2,3-DIOXYGENASE"/>
    <property type="match status" value="1"/>
</dbReference>
<comment type="similarity">
    <text evidence="1">Belongs to the tryptophan 2,3-dioxygenase family.</text>
</comment>
<keyword evidence="3" id="KW-1185">Reference proteome</keyword>
<keyword evidence="1" id="KW-0349">Heme</keyword>
<dbReference type="SUPFAM" id="SSF140959">
    <property type="entry name" value="Indolic compounds 2,3-dioxygenase-like"/>
    <property type="match status" value="1"/>
</dbReference>
<dbReference type="GO" id="GO:0046872">
    <property type="term" value="F:metal ion binding"/>
    <property type="evidence" value="ECO:0007669"/>
    <property type="project" value="UniProtKB-KW"/>
</dbReference>
<comment type="function">
    <text evidence="1">Heme-dependent dioxygenase that catalyzes the oxidative cleavage of the L-tryptophan (L-Trp) pyrrole ring and converts L-tryptophan to N-formyl-L-kynurenine. Catalyzes the oxidative cleavage of the indole moiety.</text>
</comment>
<evidence type="ECO:0000256" key="1">
    <source>
        <dbReference type="HAMAP-Rule" id="MF_03020"/>
    </source>
</evidence>